<name>A0A1C3MZD3_9ACTN</name>
<accession>A0A1C3MZD3</accession>
<dbReference type="PROSITE" id="PS50801">
    <property type="entry name" value="STAS"/>
    <property type="match status" value="1"/>
</dbReference>
<sequence length="102" mass="10601">MSALSITSMIRSAGVVTVVLRGSVGRADVGALRAALGEILRVNRPATLELDLAGLLEIDPGVTGMVAVIIVDANRGTKIRIVRASVAVRRQLRLTGGEDLLG</sequence>
<reference evidence="3" key="1">
    <citation type="submission" date="2016-06" db="EMBL/GenBank/DDBJ databases">
        <authorList>
            <person name="Varghese N."/>
        </authorList>
    </citation>
    <scope>NUCLEOTIDE SEQUENCE [LARGE SCALE GENOMIC DNA]</scope>
    <source>
        <strain evidence="3">DSM 45344</strain>
    </source>
</reference>
<dbReference type="RefSeq" id="WP_091588927.1">
    <property type="nucleotide sequence ID" value="NZ_JBHRWG010000003.1"/>
</dbReference>
<dbReference type="STRING" id="307121.GA0070620_1180"/>
<dbReference type="InterPro" id="IPR036513">
    <property type="entry name" value="STAS_dom_sf"/>
</dbReference>
<dbReference type="AlphaFoldDB" id="A0A1C3MZD3"/>
<protein>
    <recommendedName>
        <fullName evidence="1">STAS domain-containing protein</fullName>
    </recommendedName>
</protein>
<gene>
    <name evidence="2" type="ORF">GA0070620_1180</name>
</gene>
<dbReference type="OrthoDB" id="3395826at2"/>
<evidence type="ECO:0000313" key="2">
    <source>
        <dbReference type="EMBL" id="SBV25703.1"/>
    </source>
</evidence>
<dbReference type="Gene3D" id="3.30.750.24">
    <property type="entry name" value="STAS domain"/>
    <property type="match status" value="1"/>
</dbReference>
<feature type="domain" description="STAS" evidence="1">
    <location>
        <begin position="5"/>
        <end position="102"/>
    </location>
</feature>
<keyword evidence="3" id="KW-1185">Reference proteome</keyword>
<evidence type="ECO:0000313" key="3">
    <source>
        <dbReference type="Proteomes" id="UP000199393"/>
    </source>
</evidence>
<proteinExistence type="predicted"/>
<dbReference type="Proteomes" id="UP000199393">
    <property type="component" value="Chromosome I"/>
</dbReference>
<dbReference type="SUPFAM" id="SSF52091">
    <property type="entry name" value="SpoIIaa-like"/>
    <property type="match status" value="1"/>
</dbReference>
<dbReference type="InterPro" id="IPR002645">
    <property type="entry name" value="STAS_dom"/>
</dbReference>
<evidence type="ECO:0000259" key="1">
    <source>
        <dbReference type="PROSITE" id="PS50801"/>
    </source>
</evidence>
<dbReference type="EMBL" id="LT598496">
    <property type="protein sequence ID" value="SBV25703.1"/>
    <property type="molecule type" value="Genomic_DNA"/>
</dbReference>
<organism evidence="2 3">
    <name type="scientific">Micromonospora krabiensis</name>
    <dbReference type="NCBI Taxonomy" id="307121"/>
    <lineage>
        <taxon>Bacteria</taxon>
        <taxon>Bacillati</taxon>
        <taxon>Actinomycetota</taxon>
        <taxon>Actinomycetes</taxon>
        <taxon>Micromonosporales</taxon>
        <taxon>Micromonosporaceae</taxon>
        <taxon>Micromonospora</taxon>
    </lineage>
</organism>